<dbReference type="Proteomes" id="UP000308874">
    <property type="component" value="Segment"/>
</dbReference>
<organism evidence="1 2">
    <name type="scientific">Lactobacillus phage 521B</name>
    <dbReference type="NCBI Taxonomy" id="2510942"/>
    <lineage>
        <taxon>Viruses</taxon>
        <taxon>Duplodnaviria</taxon>
        <taxon>Heunggongvirae</taxon>
        <taxon>Uroviricota</taxon>
        <taxon>Caudoviricetes</taxon>
        <taxon>Herelleviridae</taxon>
        <taxon>Tybeckvirus</taxon>
        <taxon>Tybeckvirus tv521B</taxon>
    </lineage>
</organism>
<evidence type="ECO:0000313" key="1">
    <source>
        <dbReference type="EMBL" id="QBJ03499.1"/>
    </source>
</evidence>
<proteinExistence type="predicted"/>
<evidence type="ECO:0000313" key="2">
    <source>
        <dbReference type="Proteomes" id="UP000308874"/>
    </source>
</evidence>
<reference evidence="1 2" key="1">
    <citation type="submission" date="2019-02" db="EMBL/GenBank/DDBJ databases">
        <title>Isolation of virulent Lactobacillus brevis phages.</title>
        <authorList>
            <person name="Feyereisen M."/>
            <person name="Mahony J."/>
            <person name="O'Sullivan T."/>
            <person name="van Sinderen D."/>
        </authorList>
    </citation>
    <scope>NUCLEOTIDE SEQUENCE [LARGE SCALE GENOMIC DNA]</scope>
</reference>
<protein>
    <submittedName>
        <fullName evidence="1">Replication protein</fullName>
    </submittedName>
</protein>
<name>A0A4Y5FEK1_9CAUD</name>
<keyword evidence="2" id="KW-1185">Reference proteome</keyword>
<accession>A0A4Y5FEK1</accession>
<gene>
    <name evidence="1" type="ORF">B521_0149</name>
</gene>
<dbReference type="EMBL" id="MK504443">
    <property type="protein sequence ID" value="QBJ03499.1"/>
    <property type="molecule type" value="Genomic_DNA"/>
</dbReference>
<sequence>MLNSWEDLWFNNKKDYGNVVLTKLGYNGVVFDYNYRLKTVNNLIKKSNNNTDTYISLNSFKNGVRRSSELAQIRNIGIDLDFYKMDKYSSMTNENAISEVFEEVIKHIGNGDIPGPNMVTFGHGVQLIWTIKNGLPASMAWATKNITANFVNKLSDLGADPKCTDVTRLFRVPGSVNSRNNSKIKFEIWNNNEYDFSQLSDYIVDNFSEEDRETKLIGNRVKTNKTRLKDFEKLANIRGTRKMIGYRNEWLFWYGFHYLLSKNISQGDFEDQMNTIQDKYIPGLSTSEIKNTLKSCWREAGLFLKYYKENRNVILYNQDDGIVKPEKVKTIIRDFDITEEEQLQLVTFASDAIKLERKRELEKNRWYDKGHMSMDQLKETRKVEKEKQVSLLKGLFSELSNSTKKHIAWLLKISTRTLRRTEKIMGTDSFIDINRAKASELLMFLKNAKDHGLWFSLSVEENVLKNDYDIVSEFVFSELFHRFQIECT</sequence>